<feature type="compositionally biased region" description="Pro residues" evidence="1">
    <location>
        <begin position="41"/>
        <end position="50"/>
    </location>
</feature>
<feature type="signal peptide" evidence="2">
    <location>
        <begin position="1"/>
        <end position="28"/>
    </location>
</feature>
<evidence type="ECO:0000313" key="4">
    <source>
        <dbReference type="Proteomes" id="UP000831304"/>
    </source>
</evidence>
<dbReference type="RefSeq" id="WP_243569317.1">
    <property type="nucleotide sequence ID" value="NZ_BAAARD010000005.1"/>
</dbReference>
<dbReference type="Proteomes" id="UP000831304">
    <property type="component" value="Chromosome"/>
</dbReference>
<keyword evidence="2" id="KW-0732">Signal</keyword>
<protein>
    <submittedName>
        <fullName evidence="3">Uncharacterized protein</fullName>
    </submittedName>
</protein>
<evidence type="ECO:0000313" key="3">
    <source>
        <dbReference type="EMBL" id="UOE26493.1"/>
    </source>
</evidence>
<evidence type="ECO:0000256" key="1">
    <source>
        <dbReference type="SAM" id="MobiDB-lite"/>
    </source>
</evidence>
<keyword evidence="4" id="KW-1185">Reference proteome</keyword>
<accession>A0ABY4AXF1</accession>
<name>A0ABY4AXF1_9MICO</name>
<gene>
    <name evidence="3" type="ORF">MTP13_01555</name>
</gene>
<feature type="compositionally biased region" description="Low complexity" evidence="1">
    <location>
        <begin position="29"/>
        <end position="40"/>
    </location>
</feature>
<evidence type="ECO:0000256" key="2">
    <source>
        <dbReference type="SAM" id="SignalP"/>
    </source>
</evidence>
<feature type="region of interest" description="Disordered" evidence="1">
    <location>
        <begin position="29"/>
        <end position="54"/>
    </location>
</feature>
<sequence length="220" mass="22012">MNRPSRTSVAVAAGLAIAALLLAGCASAPEPTPSPTASETPTPPPAPTPSPATTVAAPDPADVTTWVISGAGFGPVERGAVFPGVAEPLSAFELAPVDASCPRLSTLSPVEDSSDAAALLLIVSESGDRVEDVWVSGSPDASGALPVAPRTAEGIGLGSSTDELTAAYPELQQIAQVSAEAFGYAVGDEEGGWIDFIVVEDVVMSIGSSAEPRAPKEFCG</sequence>
<organism evidence="3 4">
    <name type="scientific">Agromyces soli</name>
    <dbReference type="NCBI Taxonomy" id="659012"/>
    <lineage>
        <taxon>Bacteria</taxon>
        <taxon>Bacillati</taxon>
        <taxon>Actinomycetota</taxon>
        <taxon>Actinomycetes</taxon>
        <taxon>Micrococcales</taxon>
        <taxon>Microbacteriaceae</taxon>
        <taxon>Agromyces</taxon>
    </lineage>
</organism>
<reference evidence="3 4" key="1">
    <citation type="submission" date="2022-03" db="EMBL/GenBank/DDBJ databases">
        <title>Agromyces sp. isolated from the gut of P. brevitarsis seulensis larvae.</title>
        <authorList>
            <person name="Won M."/>
            <person name="Kwon S.-W."/>
        </authorList>
    </citation>
    <scope>NUCLEOTIDE SEQUENCE [LARGE SCALE GENOMIC DNA]</scope>
    <source>
        <strain evidence="3 4">KACC 16215</strain>
    </source>
</reference>
<dbReference type="EMBL" id="CP094533">
    <property type="protein sequence ID" value="UOE26493.1"/>
    <property type="molecule type" value="Genomic_DNA"/>
</dbReference>
<proteinExistence type="predicted"/>
<dbReference type="PROSITE" id="PS51257">
    <property type="entry name" value="PROKAR_LIPOPROTEIN"/>
    <property type="match status" value="1"/>
</dbReference>
<feature type="chain" id="PRO_5046014392" evidence="2">
    <location>
        <begin position="29"/>
        <end position="220"/>
    </location>
</feature>